<dbReference type="PANTHER" id="PTHR33138">
    <property type="entry name" value="OS01G0690200 PROTEIN"/>
    <property type="match status" value="1"/>
</dbReference>
<keyword evidence="4 10" id="KW-0732">Signal</keyword>
<evidence type="ECO:0000256" key="6">
    <source>
        <dbReference type="ARBA" id="ARBA00023136"/>
    </source>
</evidence>
<evidence type="ECO:0000256" key="5">
    <source>
        <dbReference type="ARBA" id="ARBA00022989"/>
    </source>
</evidence>
<evidence type="ECO:0000313" key="14">
    <source>
        <dbReference type="Proteomes" id="UP000187203"/>
    </source>
</evidence>
<evidence type="ECO:0000256" key="7">
    <source>
        <dbReference type="ARBA" id="ARBA00023180"/>
    </source>
</evidence>
<keyword evidence="5" id="KW-1133">Transmembrane helix</keyword>
<dbReference type="STRING" id="93759.A0A1R3KC98"/>
<evidence type="ECO:0000256" key="1">
    <source>
        <dbReference type="ARBA" id="ARBA00004167"/>
    </source>
</evidence>
<dbReference type="EC" id="2.7.11.1" evidence="2"/>
<feature type="domain" description="Wall-associated receptor kinase galacturonan-binding" evidence="11">
    <location>
        <begin position="40"/>
        <end position="104"/>
    </location>
</feature>
<keyword evidence="3" id="KW-0812">Transmembrane</keyword>
<dbReference type="OrthoDB" id="978376at2759"/>
<evidence type="ECO:0000259" key="12">
    <source>
        <dbReference type="Pfam" id="PF14380"/>
    </source>
</evidence>
<dbReference type="EMBL" id="AWUE01014225">
    <property type="protein sequence ID" value="OMP04727.1"/>
    <property type="molecule type" value="Genomic_DNA"/>
</dbReference>
<evidence type="ECO:0000313" key="13">
    <source>
        <dbReference type="EMBL" id="OMP04727.1"/>
    </source>
</evidence>
<keyword evidence="14" id="KW-1185">Reference proteome</keyword>
<dbReference type="AlphaFoldDB" id="A0A1R3KC98"/>
<protein>
    <recommendedName>
        <fullName evidence="2">non-specific serine/threonine protein kinase</fullName>
        <ecNumber evidence="2">2.7.11.1</ecNumber>
    </recommendedName>
</protein>
<dbReference type="Proteomes" id="UP000187203">
    <property type="component" value="Unassembled WGS sequence"/>
</dbReference>
<evidence type="ECO:0000256" key="10">
    <source>
        <dbReference type="SAM" id="SignalP"/>
    </source>
</evidence>
<dbReference type="InterPro" id="IPR025287">
    <property type="entry name" value="WAK_GUB"/>
</dbReference>
<dbReference type="Pfam" id="PF14380">
    <property type="entry name" value="WAK_assoc"/>
    <property type="match status" value="1"/>
</dbReference>
<dbReference type="Pfam" id="PF13947">
    <property type="entry name" value="GUB_WAK_bind"/>
    <property type="match status" value="1"/>
</dbReference>
<evidence type="ECO:0000259" key="11">
    <source>
        <dbReference type="Pfam" id="PF13947"/>
    </source>
</evidence>
<dbReference type="InterPro" id="IPR032872">
    <property type="entry name" value="WAK_assoc_C"/>
</dbReference>
<accession>A0A1R3KC98</accession>
<keyword evidence="7" id="KW-0325">Glycoprotein</keyword>
<dbReference type="GO" id="GO:0016020">
    <property type="term" value="C:membrane"/>
    <property type="evidence" value="ECO:0007669"/>
    <property type="project" value="UniProtKB-SubCell"/>
</dbReference>
<evidence type="ECO:0000256" key="3">
    <source>
        <dbReference type="ARBA" id="ARBA00022692"/>
    </source>
</evidence>
<name>A0A1R3KC98_9ROSI</name>
<dbReference type="GO" id="GO:0030247">
    <property type="term" value="F:polysaccharide binding"/>
    <property type="evidence" value="ECO:0007669"/>
    <property type="project" value="InterPro"/>
</dbReference>
<sequence length="267" mass="29413">MNSRRFPCSLFSLQVLFVSHVILGIPLSLSNPGLDMFSICRDPKFECGDISLGYPFSGEGIEHGCGHPDLQLSCDDGAAMLEIKGVRYKVLQVEHHDRTLQIARQDLENSLCNPEPEDSIFDSTLFNIISLIPGYVNVTLLYDCPFPTESYGVLNCSMKGDIYKNVSFEFEGEGMPPGAGDCSDNNVTVPILETSLTGTVLDYQSILKSLNAGFRVQLKDNPECQKCAGTGGTCGFEYVWNQTVCYCRNNTNLLLQECPPPQAPDKE</sequence>
<evidence type="ECO:0000256" key="9">
    <source>
        <dbReference type="ARBA" id="ARBA00048679"/>
    </source>
</evidence>
<feature type="domain" description="Wall-associated receptor kinase C-terminal" evidence="12">
    <location>
        <begin position="179"/>
        <end position="249"/>
    </location>
</feature>
<keyword evidence="6" id="KW-0472">Membrane</keyword>
<comment type="subcellular location">
    <subcellularLocation>
        <location evidence="1">Membrane</location>
        <topology evidence="1">Single-pass membrane protein</topology>
    </subcellularLocation>
</comment>
<comment type="catalytic activity">
    <reaction evidence="8">
        <text>L-threonyl-[protein] + ATP = O-phospho-L-threonyl-[protein] + ADP + H(+)</text>
        <dbReference type="Rhea" id="RHEA:46608"/>
        <dbReference type="Rhea" id="RHEA-COMP:11060"/>
        <dbReference type="Rhea" id="RHEA-COMP:11605"/>
        <dbReference type="ChEBI" id="CHEBI:15378"/>
        <dbReference type="ChEBI" id="CHEBI:30013"/>
        <dbReference type="ChEBI" id="CHEBI:30616"/>
        <dbReference type="ChEBI" id="CHEBI:61977"/>
        <dbReference type="ChEBI" id="CHEBI:456216"/>
        <dbReference type="EC" id="2.7.11.1"/>
    </reaction>
</comment>
<dbReference type="PANTHER" id="PTHR33138:SF11">
    <property type="entry name" value="KINASE-LIKE PROTEIN"/>
    <property type="match status" value="1"/>
</dbReference>
<dbReference type="GO" id="GO:0004674">
    <property type="term" value="F:protein serine/threonine kinase activity"/>
    <property type="evidence" value="ECO:0007669"/>
    <property type="project" value="UniProtKB-KW"/>
</dbReference>
<proteinExistence type="predicted"/>
<reference evidence="14" key="1">
    <citation type="submission" date="2013-09" db="EMBL/GenBank/DDBJ databases">
        <title>Corchorus olitorius genome sequencing.</title>
        <authorList>
            <person name="Alam M."/>
            <person name="Haque M.S."/>
            <person name="Islam M.S."/>
            <person name="Emdad E.M."/>
            <person name="Islam M.M."/>
            <person name="Ahmed B."/>
            <person name="Halim A."/>
            <person name="Hossen Q.M.M."/>
            <person name="Hossain M.Z."/>
            <person name="Ahmed R."/>
            <person name="Khan M.M."/>
            <person name="Islam R."/>
            <person name="Rashid M.M."/>
            <person name="Khan S.A."/>
            <person name="Rahman M.S."/>
            <person name="Alam M."/>
            <person name="Yahiya A.S."/>
            <person name="Khan M.S."/>
            <person name="Azam M.S."/>
            <person name="Haque T."/>
            <person name="Lashkar M.Z.H."/>
            <person name="Akhand A.I."/>
            <person name="Morshed G."/>
            <person name="Roy S."/>
            <person name="Uddin K.S."/>
            <person name="Rabeya T."/>
            <person name="Hossain A.S."/>
            <person name="Chowdhury A."/>
            <person name="Snigdha A.R."/>
            <person name="Mortoza M.S."/>
            <person name="Matin S.A."/>
            <person name="Hoque S.M.E."/>
            <person name="Islam M.K."/>
            <person name="Roy D.K."/>
            <person name="Haider R."/>
            <person name="Moosa M.M."/>
            <person name="Elias S.M."/>
            <person name="Hasan A.M."/>
            <person name="Jahan S."/>
            <person name="Shafiuddin M."/>
            <person name="Mahmood N."/>
            <person name="Shommy N.S."/>
        </authorList>
    </citation>
    <scope>NUCLEOTIDE SEQUENCE [LARGE SCALE GENOMIC DNA]</scope>
    <source>
        <strain evidence="14">cv. O-4</strain>
    </source>
</reference>
<evidence type="ECO:0000256" key="8">
    <source>
        <dbReference type="ARBA" id="ARBA00047899"/>
    </source>
</evidence>
<feature type="signal peptide" evidence="10">
    <location>
        <begin position="1"/>
        <end position="24"/>
    </location>
</feature>
<comment type="caution">
    <text evidence="13">The sequence shown here is derived from an EMBL/GenBank/DDBJ whole genome shotgun (WGS) entry which is preliminary data.</text>
</comment>
<feature type="chain" id="PRO_5011961022" description="non-specific serine/threonine protein kinase" evidence="10">
    <location>
        <begin position="25"/>
        <end position="267"/>
    </location>
</feature>
<evidence type="ECO:0000256" key="2">
    <source>
        <dbReference type="ARBA" id="ARBA00012513"/>
    </source>
</evidence>
<gene>
    <name evidence="13" type="ORF">COLO4_09362</name>
</gene>
<organism evidence="13 14">
    <name type="scientific">Corchorus olitorius</name>
    <dbReference type="NCBI Taxonomy" id="93759"/>
    <lineage>
        <taxon>Eukaryota</taxon>
        <taxon>Viridiplantae</taxon>
        <taxon>Streptophyta</taxon>
        <taxon>Embryophyta</taxon>
        <taxon>Tracheophyta</taxon>
        <taxon>Spermatophyta</taxon>
        <taxon>Magnoliopsida</taxon>
        <taxon>eudicotyledons</taxon>
        <taxon>Gunneridae</taxon>
        <taxon>Pentapetalae</taxon>
        <taxon>rosids</taxon>
        <taxon>malvids</taxon>
        <taxon>Malvales</taxon>
        <taxon>Malvaceae</taxon>
        <taxon>Grewioideae</taxon>
        <taxon>Apeibeae</taxon>
        <taxon>Corchorus</taxon>
    </lineage>
</organism>
<comment type="catalytic activity">
    <reaction evidence="9">
        <text>L-seryl-[protein] + ATP = O-phospho-L-seryl-[protein] + ADP + H(+)</text>
        <dbReference type="Rhea" id="RHEA:17989"/>
        <dbReference type="Rhea" id="RHEA-COMP:9863"/>
        <dbReference type="Rhea" id="RHEA-COMP:11604"/>
        <dbReference type="ChEBI" id="CHEBI:15378"/>
        <dbReference type="ChEBI" id="CHEBI:29999"/>
        <dbReference type="ChEBI" id="CHEBI:30616"/>
        <dbReference type="ChEBI" id="CHEBI:83421"/>
        <dbReference type="ChEBI" id="CHEBI:456216"/>
        <dbReference type="EC" id="2.7.11.1"/>
    </reaction>
</comment>
<evidence type="ECO:0000256" key="4">
    <source>
        <dbReference type="ARBA" id="ARBA00022729"/>
    </source>
</evidence>